<gene>
    <name evidence="2" type="ORF">PMAYCL1PPCAC_30661</name>
</gene>
<feature type="transmembrane region" description="Helical" evidence="1">
    <location>
        <begin position="26"/>
        <end position="49"/>
    </location>
</feature>
<sequence length="81" mass="9110">DIGIAREMHVPDVQIFLQLPSLQISIWANLLFVQWFCHSFRVFILALTIGSSGLLLGRFGHESGSHNNGFRLHSNSSDCRT</sequence>
<dbReference type="AlphaFoldDB" id="A0AAN5IF48"/>
<evidence type="ECO:0000313" key="2">
    <source>
        <dbReference type="EMBL" id="GMR60466.1"/>
    </source>
</evidence>
<comment type="caution">
    <text evidence="2">The sequence shown here is derived from an EMBL/GenBank/DDBJ whole genome shotgun (WGS) entry which is preliminary data.</text>
</comment>
<evidence type="ECO:0000313" key="3">
    <source>
        <dbReference type="Proteomes" id="UP001328107"/>
    </source>
</evidence>
<keyword evidence="3" id="KW-1185">Reference proteome</keyword>
<organism evidence="2 3">
    <name type="scientific">Pristionchus mayeri</name>
    <dbReference type="NCBI Taxonomy" id="1317129"/>
    <lineage>
        <taxon>Eukaryota</taxon>
        <taxon>Metazoa</taxon>
        <taxon>Ecdysozoa</taxon>
        <taxon>Nematoda</taxon>
        <taxon>Chromadorea</taxon>
        <taxon>Rhabditida</taxon>
        <taxon>Rhabditina</taxon>
        <taxon>Diplogasteromorpha</taxon>
        <taxon>Diplogasteroidea</taxon>
        <taxon>Neodiplogasteridae</taxon>
        <taxon>Pristionchus</taxon>
    </lineage>
</organism>
<keyword evidence="1" id="KW-1133">Transmembrane helix</keyword>
<feature type="non-terminal residue" evidence="2">
    <location>
        <position position="1"/>
    </location>
</feature>
<evidence type="ECO:0000256" key="1">
    <source>
        <dbReference type="SAM" id="Phobius"/>
    </source>
</evidence>
<keyword evidence="1" id="KW-0472">Membrane</keyword>
<proteinExistence type="predicted"/>
<protein>
    <submittedName>
        <fullName evidence="2">Uncharacterized protein</fullName>
    </submittedName>
</protein>
<feature type="non-terminal residue" evidence="2">
    <location>
        <position position="81"/>
    </location>
</feature>
<keyword evidence="1" id="KW-0812">Transmembrane</keyword>
<dbReference type="EMBL" id="BTRK01000006">
    <property type="protein sequence ID" value="GMR60466.1"/>
    <property type="molecule type" value="Genomic_DNA"/>
</dbReference>
<name>A0AAN5IF48_9BILA</name>
<dbReference type="Proteomes" id="UP001328107">
    <property type="component" value="Unassembled WGS sequence"/>
</dbReference>
<accession>A0AAN5IF48</accession>
<reference evidence="3" key="1">
    <citation type="submission" date="2022-10" db="EMBL/GenBank/DDBJ databases">
        <title>Genome assembly of Pristionchus species.</title>
        <authorList>
            <person name="Yoshida K."/>
            <person name="Sommer R.J."/>
        </authorList>
    </citation>
    <scope>NUCLEOTIDE SEQUENCE [LARGE SCALE GENOMIC DNA]</scope>
    <source>
        <strain evidence="3">RS5460</strain>
    </source>
</reference>